<reference evidence="2 3" key="1">
    <citation type="journal article" date="2018" name="Appl. Microbiol. Biotechnol.">
        <title>Co-cultivation of the strictly anaerobic methanogen Methanosarcina barkeri with aerobic methanotrophs in an oxygen-limited membrane bioreactor.</title>
        <authorList>
            <person name="In 't Zandt M.H."/>
            <person name="van den Bosch T.J.M."/>
            <person name="Rijkers R."/>
            <person name="van Kessel M.A.H.J."/>
            <person name="Jetten M.S.M."/>
            <person name="Welte C.U."/>
        </authorList>
    </citation>
    <scope>NUCLEOTIDE SEQUENCE [LARGE SCALE GENOMIC DNA]</scope>
    <source>
        <strain evidence="2 3">DSM 17706</strain>
    </source>
</reference>
<organism evidence="2 3">
    <name type="scientific">Methylosinus sporium</name>
    <dbReference type="NCBI Taxonomy" id="428"/>
    <lineage>
        <taxon>Bacteria</taxon>
        <taxon>Pseudomonadati</taxon>
        <taxon>Pseudomonadota</taxon>
        <taxon>Alphaproteobacteria</taxon>
        <taxon>Hyphomicrobiales</taxon>
        <taxon>Methylocystaceae</taxon>
        <taxon>Methylosinus</taxon>
    </lineage>
</organism>
<evidence type="ECO:0000256" key="1">
    <source>
        <dbReference type="SAM" id="Phobius"/>
    </source>
</evidence>
<keyword evidence="3" id="KW-1185">Reference proteome</keyword>
<proteinExistence type="predicted"/>
<gene>
    <name evidence="2" type="ORF">C5689_10275</name>
</gene>
<sequence length="302" mass="31585">MIFAPAWAWAVFTLTAAGGQTLRNALQRDLTDRLGAAGATFVRFLFGCPFAFLILAAACAITNVAPPVPDAGISLLIATAATLQIAATALMLVSMKQRSFVIVTALLKTEAVQIVVFGLVFLGESATPALAFGVVCATFGVMALSLPDPAAALRDASWRPIFYGLASAAMFGGSTILYREGVLRLGGASFVVAAATELLLGLVLQTALILLYLGVFDRGGLAAILAQWRESLSAGLLGALATLFWFLAFALETAPRVRTLALIEVLFAQMVSRRMFAQRTGAREWLGVAMLIAGVAAVLNGG</sequence>
<feature type="transmembrane region" description="Helical" evidence="1">
    <location>
        <begin position="41"/>
        <end position="61"/>
    </location>
</feature>
<keyword evidence="1" id="KW-0472">Membrane</keyword>
<keyword evidence="1" id="KW-0812">Transmembrane</keyword>
<feature type="transmembrane region" description="Helical" evidence="1">
    <location>
        <begin position="73"/>
        <end position="93"/>
    </location>
</feature>
<keyword evidence="1" id="KW-1133">Transmembrane helix</keyword>
<dbReference type="AlphaFoldDB" id="A0A2U1SQS5"/>
<protein>
    <recommendedName>
        <fullName evidence="4">Multidrug DMT transporter permease</fullName>
    </recommendedName>
</protein>
<dbReference type="RefSeq" id="WP_108917188.1">
    <property type="nucleotide sequence ID" value="NZ_BGJY01000010.1"/>
</dbReference>
<dbReference type="OrthoDB" id="5243804at2"/>
<comment type="caution">
    <text evidence="2">The sequence shown here is derived from an EMBL/GenBank/DDBJ whole genome shotgun (WGS) entry which is preliminary data.</text>
</comment>
<dbReference type="Proteomes" id="UP000245137">
    <property type="component" value="Unassembled WGS sequence"/>
</dbReference>
<feature type="transmembrane region" description="Helical" evidence="1">
    <location>
        <begin position="158"/>
        <end position="178"/>
    </location>
</feature>
<feature type="transmembrane region" description="Helical" evidence="1">
    <location>
        <begin position="282"/>
        <end position="299"/>
    </location>
</feature>
<dbReference type="SUPFAM" id="SSF103481">
    <property type="entry name" value="Multidrug resistance efflux transporter EmrE"/>
    <property type="match status" value="2"/>
</dbReference>
<name>A0A2U1SQS5_METSR</name>
<dbReference type="InterPro" id="IPR037185">
    <property type="entry name" value="EmrE-like"/>
</dbReference>
<accession>A0A2U1SQS5</accession>
<evidence type="ECO:0008006" key="4">
    <source>
        <dbReference type="Google" id="ProtNLM"/>
    </source>
</evidence>
<dbReference type="EMBL" id="PUIV01000013">
    <property type="protein sequence ID" value="PWB93968.1"/>
    <property type="molecule type" value="Genomic_DNA"/>
</dbReference>
<evidence type="ECO:0000313" key="2">
    <source>
        <dbReference type="EMBL" id="PWB93968.1"/>
    </source>
</evidence>
<feature type="transmembrane region" description="Helical" evidence="1">
    <location>
        <begin position="190"/>
        <end position="212"/>
    </location>
</feature>
<evidence type="ECO:0000313" key="3">
    <source>
        <dbReference type="Proteomes" id="UP000245137"/>
    </source>
</evidence>
<feature type="transmembrane region" description="Helical" evidence="1">
    <location>
        <begin position="232"/>
        <end position="251"/>
    </location>
</feature>